<keyword evidence="5" id="KW-1185">Reference proteome</keyword>
<proteinExistence type="predicted"/>
<feature type="compositionally biased region" description="Pro residues" evidence="1">
    <location>
        <begin position="567"/>
        <end position="577"/>
    </location>
</feature>
<evidence type="ECO:0000256" key="2">
    <source>
        <dbReference type="SAM" id="SignalP"/>
    </source>
</evidence>
<dbReference type="PANTHER" id="PTHR42678:SF34">
    <property type="entry name" value="OS04G0183300 PROTEIN"/>
    <property type="match status" value="1"/>
</dbReference>
<dbReference type="Proteomes" id="UP000030518">
    <property type="component" value="Unassembled WGS sequence"/>
</dbReference>
<feature type="compositionally biased region" description="Low complexity" evidence="1">
    <location>
        <begin position="21"/>
        <end position="39"/>
    </location>
</feature>
<dbReference type="PATRIC" id="fig|1300345.3.peg.1288"/>
<organism evidence="4 5">
    <name type="scientific">Lysobacter dokdonensis DS-58</name>
    <dbReference type="NCBI Taxonomy" id="1300345"/>
    <lineage>
        <taxon>Bacteria</taxon>
        <taxon>Pseudomonadati</taxon>
        <taxon>Pseudomonadota</taxon>
        <taxon>Gammaproteobacteria</taxon>
        <taxon>Lysobacterales</taxon>
        <taxon>Lysobacteraceae</taxon>
        <taxon>Noviluteimonas</taxon>
    </lineage>
</organism>
<feature type="region of interest" description="Disordered" evidence="1">
    <location>
        <begin position="19"/>
        <end position="39"/>
    </location>
</feature>
<accession>A0A0A2X2L3</accession>
<feature type="compositionally biased region" description="Polar residues" evidence="1">
    <location>
        <begin position="544"/>
        <end position="553"/>
    </location>
</feature>
<name>A0A0A2X2L3_9GAMM</name>
<dbReference type="PROSITE" id="PS51257">
    <property type="entry name" value="PROKAR_LIPOPROTEIN"/>
    <property type="match status" value="1"/>
</dbReference>
<feature type="domain" description="Amidase" evidence="3">
    <location>
        <begin position="68"/>
        <end position="514"/>
    </location>
</feature>
<feature type="compositionally biased region" description="Low complexity" evidence="1">
    <location>
        <begin position="555"/>
        <end position="566"/>
    </location>
</feature>
<dbReference type="SUPFAM" id="SSF75304">
    <property type="entry name" value="Amidase signature (AS) enzymes"/>
    <property type="match status" value="1"/>
</dbReference>
<dbReference type="InterPro" id="IPR023631">
    <property type="entry name" value="Amidase_dom"/>
</dbReference>
<feature type="region of interest" description="Disordered" evidence="1">
    <location>
        <begin position="544"/>
        <end position="577"/>
    </location>
</feature>
<reference evidence="4 5" key="1">
    <citation type="submission" date="2014-09" db="EMBL/GenBank/DDBJ databases">
        <title>Genome sequences of Lysobacter dokdonensis DS-58.</title>
        <authorList>
            <person name="Kim J.F."/>
            <person name="Kwak M.-J."/>
        </authorList>
    </citation>
    <scope>NUCLEOTIDE SEQUENCE [LARGE SCALE GENOMIC DNA]</scope>
    <source>
        <strain evidence="4 5">DS-58</strain>
    </source>
</reference>
<evidence type="ECO:0000313" key="4">
    <source>
        <dbReference type="EMBL" id="KGQ19474.1"/>
    </source>
</evidence>
<dbReference type="InterPro" id="IPR036928">
    <property type="entry name" value="AS_sf"/>
</dbReference>
<dbReference type="PANTHER" id="PTHR42678">
    <property type="entry name" value="AMIDASE"/>
    <property type="match status" value="1"/>
</dbReference>
<comment type="caution">
    <text evidence="4">The sequence shown here is derived from an EMBL/GenBank/DDBJ whole genome shotgun (WGS) entry which is preliminary data.</text>
</comment>
<evidence type="ECO:0000313" key="5">
    <source>
        <dbReference type="Proteomes" id="UP000030518"/>
    </source>
</evidence>
<evidence type="ECO:0000259" key="3">
    <source>
        <dbReference type="Pfam" id="PF01425"/>
    </source>
</evidence>
<dbReference type="NCBIfam" id="NF006006">
    <property type="entry name" value="PRK08137.1"/>
    <property type="match status" value="1"/>
</dbReference>
<protein>
    <submittedName>
        <fullName evidence="4">Amidase</fullName>
    </submittedName>
</protein>
<dbReference type="STRING" id="1300345.LF41_2729"/>
<dbReference type="eggNOG" id="COG0154">
    <property type="taxonomic scope" value="Bacteria"/>
</dbReference>
<keyword evidence="2" id="KW-0732">Signal</keyword>
<evidence type="ECO:0000256" key="1">
    <source>
        <dbReference type="SAM" id="MobiDB-lite"/>
    </source>
</evidence>
<dbReference type="OrthoDB" id="8872210at2"/>
<feature type="signal peptide" evidence="2">
    <location>
        <begin position="1"/>
        <end position="21"/>
    </location>
</feature>
<dbReference type="RefSeq" id="WP_036167703.1">
    <property type="nucleotide sequence ID" value="NZ_JRKJ01000007.1"/>
</dbReference>
<dbReference type="AlphaFoldDB" id="A0A0A2X2L3"/>
<feature type="chain" id="PRO_5002007467" evidence="2">
    <location>
        <begin position="22"/>
        <end position="577"/>
    </location>
</feature>
<dbReference type="Gene3D" id="3.90.1300.10">
    <property type="entry name" value="Amidase signature (AS) domain"/>
    <property type="match status" value="1"/>
</dbReference>
<dbReference type="Pfam" id="PF01425">
    <property type="entry name" value="Amidase"/>
    <property type="match status" value="1"/>
</dbReference>
<sequence length="577" mass="59601">MRLALLALALLAATGCQPRDAAAPKTAPAPAKPGAPSASEVPAFAYDEADIAGLQQRMAGGGLTSHALTQAYLDRIAAIDKAGPTLNAVIELNPKALAEADALDAERKAGTLRGPMHGIPVLLKDNIDAVPMVNSGGSLALANNKPARDAFLVQRLRAAGAVILGKTNLSEWANFRSTRSTSGWSGRGGQTKNPYALDRNPCGSSSGTGTAIAANLAVVGVGTETDGSIICPASVAGLVGLKPTVGLVSRDGIIPISATQDTAGPMTRTVSDAAAMLSAMVGRDDGDAATGNSVGKAVFDYEKRLDANALQGLRIGILRKDMGWHPDVDAAMERVVATLKSAGATVVDADIPTRGKWDEAEFEVLLFEFKAGVENYLQKHDAGPKTLSQLMVFNSQNADKEMPYFGQEIFEKANAKGPLGDPAYLEAKAKARRLAGPEGIDAAMQAANVDVLIAPAMSPAWPTDLVLGDHFVGAGYGAAAVAGYPSLTVPMGESHGLPIGVVFVGPAWSEAKLLSVGYAYEQRSKLRRAPTFAPTVRLGKTALPSPTASTMPVWTSAEPATASTSALPPPAAPSTRK</sequence>
<dbReference type="EMBL" id="JRKJ01000007">
    <property type="protein sequence ID" value="KGQ19474.1"/>
    <property type="molecule type" value="Genomic_DNA"/>
</dbReference>
<gene>
    <name evidence="4" type="ORF">LF41_2729</name>
</gene>